<dbReference type="PROSITE" id="PS00028">
    <property type="entry name" value="ZINC_FINGER_C2H2_1"/>
    <property type="match status" value="1"/>
</dbReference>
<proteinExistence type="predicted"/>
<dbReference type="Gene3D" id="3.30.160.60">
    <property type="entry name" value="Classic Zinc Finger"/>
    <property type="match status" value="1"/>
</dbReference>
<keyword evidence="1" id="KW-0863">Zinc-finger</keyword>
<dbReference type="SMART" id="SM00355">
    <property type="entry name" value="ZnF_C2H2"/>
    <property type="match status" value="1"/>
</dbReference>
<organism evidence="3 4">
    <name type="scientific">Lasiosphaeria miniovina</name>
    <dbReference type="NCBI Taxonomy" id="1954250"/>
    <lineage>
        <taxon>Eukaryota</taxon>
        <taxon>Fungi</taxon>
        <taxon>Dikarya</taxon>
        <taxon>Ascomycota</taxon>
        <taxon>Pezizomycotina</taxon>
        <taxon>Sordariomycetes</taxon>
        <taxon>Sordariomycetidae</taxon>
        <taxon>Sordariales</taxon>
        <taxon>Lasiosphaeriaceae</taxon>
        <taxon>Lasiosphaeria</taxon>
    </lineage>
</organism>
<dbReference type="GO" id="GO:0008270">
    <property type="term" value="F:zinc ion binding"/>
    <property type="evidence" value="ECO:0007669"/>
    <property type="project" value="UniProtKB-KW"/>
</dbReference>
<evidence type="ECO:0000313" key="3">
    <source>
        <dbReference type="EMBL" id="KAK0705899.1"/>
    </source>
</evidence>
<feature type="domain" description="C2H2-type" evidence="2">
    <location>
        <begin position="103"/>
        <end position="127"/>
    </location>
</feature>
<sequence>MLKNQVYAPVLADQKQQVWTRASWSVQKPSNHSLRTKLGQHSTDWPSLLVSHGEHSRQREVELLVARINILVSYCGLEMDDNASNDVADPINRNHPGTDGTMLKCPFKDCENEFSREQDLLRHYAIHYCINKTCCNITFKQAKKYMNHNYQDQSNRISYKKQCAQIRDVMREELGL</sequence>
<dbReference type="Proteomes" id="UP001172101">
    <property type="component" value="Unassembled WGS sequence"/>
</dbReference>
<dbReference type="EMBL" id="JAUIRO010000007">
    <property type="protein sequence ID" value="KAK0705899.1"/>
    <property type="molecule type" value="Genomic_DNA"/>
</dbReference>
<gene>
    <name evidence="3" type="ORF">B0T26DRAFT_437833</name>
</gene>
<comment type="caution">
    <text evidence="3">The sequence shown here is derived from an EMBL/GenBank/DDBJ whole genome shotgun (WGS) entry which is preliminary data.</text>
</comment>
<evidence type="ECO:0000259" key="2">
    <source>
        <dbReference type="PROSITE" id="PS50157"/>
    </source>
</evidence>
<dbReference type="PROSITE" id="PS50157">
    <property type="entry name" value="ZINC_FINGER_C2H2_2"/>
    <property type="match status" value="1"/>
</dbReference>
<reference evidence="3" key="1">
    <citation type="submission" date="2023-06" db="EMBL/GenBank/DDBJ databases">
        <title>Genome-scale phylogeny and comparative genomics of the fungal order Sordariales.</title>
        <authorList>
            <consortium name="Lawrence Berkeley National Laboratory"/>
            <person name="Hensen N."/>
            <person name="Bonometti L."/>
            <person name="Westerberg I."/>
            <person name="Brannstrom I.O."/>
            <person name="Guillou S."/>
            <person name="Cros-Aarteil S."/>
            <person name="Calhoun S."/>
            <person name="Haridas S."/>
            <person name="Kuo A."/>
            <person name="Mondo S."/>
            <person name="Pangilinan J."/>
            <person name="Riley R."/>
            <person name="LaButti K."/>
            <person name="Andreopoulos B."/>
            <person name="Lipzen A."/>
            <person name="Chen C."/>
            <person name="Yanf M."/>
            <person name="Daum C."/>
            <person name="Ng V."/>
            <person name="Clum A."/>
            <person name="Steindorff A."/>
            <person name="Ohm R."/>
            <person name="Martin F."/>
            <person name="Silar P."/>
            <person name="Natvig D."/>
            <person name="Lalanne C."/>
            <person name="Gautier V."/>
            <person name="Ament-velasquez S.L."/>
            <person name="Kruys A."/>
            <person name="Hutchinson M.I."/>
            <person name="Powell A.J."/>
            <person name="Barry K."/>
            <person name="Miller A.N."/>
            <person name="Grigoriev I.V."/>
            <person name="Debuchy R."/>
            <person name="Gladieux P."/>
            <person name="Thoren M.H."/>
            <person name="Johannesson H."/>
        </authorList>
    </citation>
    <scope>NUCLEOTIDE SEQUENCE</scope>
    <source>
        <strain evidence="3">SMH2392-1A</strain>
    </source>
</reference>
<evidence type="ECO:0000313" key="4">
    <source>
        <dbReference type="Proteomes" id="UP001172101"/>
    </source>
</evidence>
<accession>A0AA39ZYG6</accession>
<dbReference type="GeneID" id="85318295"/>
<dbReference type="InterPro" id="IPR013087">
    <property type="entry name" value="Znf_C2H2_type"/>
</dbReference>
<dbReference type="AlphaFoldDB" id="A0AA39ZYG6"/>
<name>A0AA39ZYG6_9PEZI</name>
<evidence type="ECO:0000256" key="1">
    <source>
        <dbReference type="PROSITE-ProRule" id="PRU00042"/>
    </source>
</evidence>
<keyword evidence="1" id="KW-0862">Zinc</keyword>
<keyword evidence="4" id="KW-1185">Reference proteome</keyword>
<keyword evidence="1" id="KW-0479">Metal-binding</keyword>
<protein>
    <recommendedName>
        <fullName evidence="2">C2H2-type domain-containing protein</fullName>
    </recommendedName>
</protein>
<dbReference type="RefSeq" id="XP_060290993.1">
    <property type="nucleotide sequence ID" value="XM_060435025.1"/>
</dbReference>